<keyword evidence="6" id="KW-1185">Reference proteome</keyword>
<dbReference type="PROSITE" id="PS50995">
    <property type="entry name" value="HTH_MARR_2"/>
    <property type="match status" value="1"/>
</dbReference>
<evidence type="ECO:0000256" key="1">
    <source>
        <dbReference type="ARBA" id="ARBA00023015"/>
    </source>
</evidence>
<accession>W0EG71</accession>
<dbReference type="KEGG" id="dmt:DESME_14910"/>
<evidence type="ECO:0000259" key="4">
    <source>
        <dbReference type="PROSITE" id="PS50995"/>
    </source>
</evidence>
<keyword evidence="1" id="KW-0805">Transcription regulation</keyword>
<dbReference type="Proteomes" id="UP000010847">
    <property type="component" value="Chromosome"/>
</dbReference>
<gene>
    <name evidence="5" type="ORF">DESME_14910</name>
</gene>
<evidence type="ECO:0000256" key="2">
    <source>
        <dbReference type="ARBA" id="ARBA00023125"/>
    </source>
</evidence>
<dbReference type="eggNOG" id="COG1846">
    <property type="taxonomic scope" value="Bacteria"/>
</dbReference>
<reference evidence="5 6" key="1">
    <citation type="submission" date="2013-12" db="EMBL/GenBank/DDBJ databases">
        <authorList>
            <consortium name="DOE Joint Genome Institute"/>
            <person name="Smidt H."/>
            <person name="Huntemann M."/>
            <person name="Han J."/>
            <person name="Chen A."/>
            <person name="Kyrpides N."/>
            <person name="Mavromatis K."/>
            <person name="Markowitz V."/>
            <person name="Palaniappan K."/>
            <person name="Ivanova N."/>
            <person name="Schaumberg A."/>
            <person name="Pati A."/>
            <person name="Liolios K."/>
            <person name="Nordberg H.P."/>
            <person name="Cantor M.N."/>
            <person name="Hua S.X."/>
            <person name="Woyke T."/>
        </authorList>
    </citation>
    <scope>NUCLEOTIDE SEQUENCE [LARGE SCALE GENOMIC DNA]</scope>
    <source>
        <strain evidence="6">DSM 15288</strain>
    </source>
</reference>
<protein>
    <submittedName>
        <fullName evidence="5">MarR family transcriptional regulator</fullName>
    </submittedName>
</protein>
<dbReference type="PANTHER" id="PTHR33164">
    <property type="entry name" value="TRANSCRIPTIONAL REGULATOR, MARR FAMILY"/>
    <property type="match status" value="1"/>
</dbReference>
<organism evidence="5 6">
    <name type="scientific">Desulfitobacterium metallireducens DSM 15288</name>
    <dbReference type="NCBI Taxonomy" id="871968"/>
    <lineage>
        <taxon>Bacteria</taxon>
        <taxon>Bacillati</taxon>
        <taxon>Bacillota</taxon>
        <taxon>Clostridia</taxon>
        <taxon>Eubacteriales</taxon>
        <taxon>Desulfitobacteriaceae</taxon>
        <taxon>Desulfitobacterium</taxon>
    </lineage>
</organism>
<name>W0EG71_9FIRM</name>
<dbReference type="PRINTS" id="PR00598">
    <property type="entry name" value="HTHMARR"/>
</dbReference>
<dbReference type="GO" id="GO:0003677">
    <property type="term" value="F:DNA binding"/>
    <property type="evidence" value="ECO:0007669"/>
    <property type="project" value="UniProtKB-KW"/>
</dbReference>
<evidence type="ECO:0000313" key="5">
    <source>
        <dbReference type="EMBL" id="AHF08174.1"/>
    </source>
</evidence>
<dbReference type="InterPro" id="IPR000835">
    <property type="entry name" value="HTH_MarR-typ"/>
</dbReference>
<dbReference type="InterPro" id="IPR039422">
    <property type="entry name" value="MarR/SlyA-like"/>
</dbReference>
<dbReference type="SUPFAM" id="SSF46785">
    <property type="entry name" value="Winged helix' DNA-binding domain"/>
    <property type="match status" value="1"/>
</dbReference>
<dbReference type="OrthoDB" id="9806864at2"/>
<dbReference type="EMBL" id="CP007032">
    <property type="protein sequence ID" value="AHF08174.1"/>
    <property type="molecule type" value="Genomic_DNA"/>
</dbReference>
<dbReference type="AlphaFoldDB" id="W0EG71"/>
<dbReference type="GO" id="GO:0003700">
    <property type="term" value="F:DNA-binding transcription factor activity"/>
    <property type="evidence" value="ECO:0007669"/>
    <property type="project" value="InterPro"/>
</dbReference>
<dbReference type="InterPro" id="IPR036390">
    <property type="entry name" value="WH_DNA-bd_sf"/>
</dbReference>
<sequence>MKSIVFENELWDFLRTVSDCLVTDFRPIAEEHGLTLMQTRILMEVKECGHHTVGSLGNIIGLTSGNASSMCKKLEKGGFLKRLRNPEDERYVQLALTEAGQETLQKIGDALEFKYGVFLDNTNDEEFQTVFECMKKLRSFIQEMSGVNI</sequence>
<proteinExistence type="predicted"/>
<dbReference type="InterPro" id="IPR055166">
    <property type="entry name" value="Transc_reg_Sar_Rot_HTH"/>
</dbReference>
<keyword evidence="3" id="KW-0804">Transcription</keyword>
<dbReference type="STRING" id="871968.DESME_14910"/>
<dbReference type="SMART" id="SM00347">
    <property type="entry name" value="HTH_MARR"/>
    <property type="match status" value="1"/>
</dbReference>
<dbReference type="Gene3D" id="1.10.10.10">
    <property type="entry name" value="Winged helix-like DNA-binding domain superfamily/Winged helix DNA-binding domain"/>
    <property type="match status" value="1"/>
</dbReference>
<dbReference type="InterPro" id="IPR036388">
    <property type="entry name" value="WH-like_DNA-bd_sf"/>
</dbReference>
<evidence type="ECO:0000313" key="6">
    <source>
        <dbReference type="Proteomes" id="UP000010847"/>
    </source>
</evidence>
<evidence type="ECO:0000256" key="3">
    <source>
        <dbReference type="ARBA" id="ARBA00023163"/>
    </source>
</evidence>
<keyword evidence="2" id="KW-0238">DNA-binding</keyword>
<dbReference type="Pfam" id="PF22381">
    <property type="entry name" value="Staph_reg_Sar_Rot"/>
    <property type="match status" value="1"/>
</dbReference>
<feature type="domain" description="HTH marR-type" evidence="4">
    <location>
        <begin position="7"/>
        <end position="139"/>
    </location>
</feature>
<dbReference type="RefSeq" id="WP_006716975.1">
    <property type="nucleotide sequence ID" value="NZ_CP007032.1"/>
</dbReference>
<dbReference type="GO" id="GO:0006950">
    <property type="term" value="P:response to stress"/>
    <property type="evidence" value="ECO:0007669"/>
    <property type="project" value="TreeGrafter"/>
</dbReference>
<dbReference type="HOGENOM" id="CLU_083287_27_7_9"/>
<dbReference type="PANTHER" id="PTHR33164:SF43">
    <property type="entry name" value="HTH-TYPE TRANSCRIPTIONAL REPRESSOR YETL"/>
    <property type="match status" value="1"/>
</dbReference>